<dbReference type="EMBL" id="JAAAUY010001030">
    <property type="protein sequence ID" value="KAF9324774.1"/>
    <property type="molecule type" value="Genomic_DNA"/>
</dbReference>
<accession>A0A9P5SFI6</accession>
<reference evidence="1" key="1">
    <citation type="journal article" date="2020" name="Fungal Divers.">
        <title>Resolving the Mortierellaceae phylogeny through synthesis of multi-gene phylogenetics and phylogenomics.</title>
        <authorList>
            <person name="Vandepol N."/>
            <person name="Liber J."/>
            <person name="Desiro A."/>
            <person name="Na H."/>
            <person name="Kennedy M."/>
            <person name="Barry K."/>
            <person name="Grigoriev I.V."/>
            <person name="Miller A.N."/>
            <person name="O'Donnell K."/>
            <person name="Stajich J.E."/>
            <person name="Bonito G."/>
        </authorList>
    </citation>
    <scope>NUCLEOTIDE SEQUENCE</scope>
    <source>
        <strain evidence="1">NVP1</strain>
    </source>
</reference>
<organism evidence="1 2">
    <name type="scientific">Podila minutissima</name>
    <dbReference type="NCBI Taxonomy" id="64525"/>
    <lineage>
        <taxon>Eukaryota</taxon>
        <taxon>Fungi</taxon>
        <taxon>Fungi incertae sedis</taxon>
        <taxon>Mucoromycota</taxon>
        <taxon>Mortierellomycotina</taxon>
        <taxon>Mortierellomycetes</taxon>
        <taxon>Mortierellales</taxon>
        <taxon>Mortierellaceae</taxon>
        <taxon>Podila</taxon>
    </lineage>
</organism>
<dbReference type="AlphaFoldDB" id="A0A9P5SFI6"/>
<protein>
    <submittedName>
        <fullName evidence="1">Uncharacterized protein</fullName>
    </submittedName>
</protein>
<proteinExistence type="predicted"/>
<comment type="caution">
    <text evidence="1">The sequence shown here is derived from an EMBL/GenBank/DDBJ whole genome shotgun (WGS) entry which is preliminary data.</text>
</comment>
<gene>
    <name evidence="1" type="ORF">BG006_000252</name>
</gene>
<evidence type="ECO:0000313" key="1">
    <source>
        <dbReference type="EMBL" id="KAF9324774.1"/>
    </source>
</evidence>
<name>A0A9P5SFI6_9FUNG</name>
<dbReference type="Proteomes" id="UP000696485">
    <property type="component" value="Unassembled WGS sequence"/>
</dbReference>
<sequence>MPMNDGHGMEINMVEWMYSNVATAVNDLGAMILESVTRNSPAALTSLRLDVSQLKDRGLAHMKKVLGQSNLEQLFVECEAFDLSRSSLVGQVLGAMRWSNL</sequence>
<evidence type="ECO:0000313" key="2">
    <source>
        <dbReference type="Proteomes" id="UP000696485"/>
    </source>
</evidence>
<keyword evidence="2" id="KW-1185">Reference proteome</keyword>
<feature type="non-terminal residue" evidence="1">
    <location>
        <position position="101"/>
    </location>
</feature>